<proteinExistence type="predicted"/>
<accession>A0A8J6TP00</accession>
<sequence length="138" mass="15402">MKNAHTSPKAAAWVAVCYILAAQRINLVRTVTAAILGITETENSWKVCRQRAMELATRAMSMPASDSDGQAFLKGLLKRAEEITEPPLRKMPIQRHASVWGDTILDVEYEAVMRSCICMDELNDLVTSLSGRQWLLKP</sequence>
<dbReference type="Proteomes" id="UP000603434">
    <property type="component" value="Unassembled WGS sequence"/>
</dbReference>
<evidence type="ECO:0000313" key="1">
    <source>
        <dbReference type="EMBL" id="MBC8363036.1"/>
    </source>
</evidence>
<name>A0A8J6TP00_9BACT</name>
<comment type="caution">
    <text evidence="1">The sequence shown here is derived from an EMBL/GenBank/DDBJ whole genome shotgun (WGS) entry which is preliminary data.</text>
</comment>
<reference evidence="1 2" key="1">
    <citation type="submission" date="2020-08" db="EMBL/GenBank/DDBJ databases">
        <title>Bridging the membrane lipid divide: bacteria of the FCB group superphylum have the potential to synthesize archaeal ether lipids.</title>
        <authorList>
            <person name="Villanueva L."/>
            <person name="Von Meijenfeldt F.A.B."/>
            <person name="Westbye A.B."/>
            <person name="Yadav S."/>
            <person name="Hopmans E.C."/>
            <person name="Dutilh B.E."/>
            <person name="Sinninghe Damste J.S."/>
        </authorList>
    </citation>
    <scope>NUCLEOTIDE SEQUENCE [LARGE SCALE GENOMIC DNA]</scope>
    <source>
        <strain evidence="1">NIOZ-UU30</strain>
    </source>
</reference>
<organism evidence="1 2">
    <name type="scientific">Candidatus Desulfatibia profunda</name>
    <dbReference type="NCBI Taxonomy" id="2841695"/>
    <lineage>
        <taxon>Bacteria</taxon>
        <taxon>Pseudomonadati</taxon>
        <taxon>Thermodesulfobacteriota</taxon>
        <taxon>Desulfobacteria</taxon>
        <taxon>Desulfobacterales</taxon>
        <taxon>Desulfobacterales incertae sedis</taxon>
        <taxon>Candidatus Desulfatibia</taxon>
    </lineage>
</organism>
<dbReference type="AlphaFoldDB" id="A0A8J6TP00"/>
<dbReference type="EMBL" id="JACNJH010000248">
    <property type="protein sequence ID" value="MBC8363036.1"/>
    <property type="molecule type" value="Genomic_DNA"/>
</dbReference>
<gene>
    <name evidence="1" type="ORF">H8E23_16755</name>
</gene>
<evidence type="ECO:0000313" key="2">
    <source>
        <dbReference type="Proteomes" id="UP000603434"/>
    </source>
</evidence>
<protein>
    <submittedName>
        <fullName evidence="1">Uncharacterized protein</fullName>
    </submittedName>
</protein>